<dbReference type="PIRSF" id="PIRSF006232">
    <property type="entry name" value="Pirin"/>
    <property type="match status" value="1"/>
</dbReference>
<evidence type="ECO:0000259" key="5">
    <source>
        <dbReference type="Pfam" id="PF05726"/>
    </source>
</evidence>
<evidence type="ECO:0000313" key="7">
    <source>
        <dbReference type="Proteomes" id="UP000295129"/>
    </source>
</evidence>
<dbReference type="RefSeq" id="WP_133588365.1">
    <property type="nucleotide sequence ID" value="NZ_SNVV01000002.1"/>
</dbReference>
<gene>
    <name evidence="6" type="ORF">C7389_10288</name>
</gene>
<dbReference type="AlphaFoldDB" id="A0A4R6ED92"/>
<evidence type="ECO:0000259" key="4">
    <source>
        <dbReference type="Pfam" id="PF02678"/>
    </source>
</evidence>
<evidence type="ECO:0000256" key="3">
    <source>
        <dbReference type="RuleBase" id="RU003457"/>
    </source>
</evidence>
<dbReference type="Gene3D" id="2.60.120.10">
    <property type="entry name" value="Jelly Rolls"/>
    <property type="match status" value="2"/>
</dbReference>
<dbReference type="Proteomes" id="UP000295129">
    <property type="component" value="Unassembled WGS sequence"/>
</dbReference>
<feature type="binding site" evidence="2">
    <location>
        <position position="66"/>
    </location>
    <ligand>
        <name>Fe cation</name>
        <dbReference type="ChEBI" id="CHEBI:24875"/>
    </ligand>
</feature>
<dbReference type="InterPro" id="IPR011051">
    <property type="entry name" value="RmlC_Cupin_sf"/>
</dbReference>
<evidence type="ECO:0000256" key="2">
    <source>
        <dbReference type="PIRSR" id="PIRSR006232-1"/>
    </source>
</evidence>
<dbReference type="InterPro" id="IPR012093">
    <property type="entry name" value="Pirin"/>
</dbReference>
<dbReference type="PANTHER" id="PTHR13903:SF8">
    <property type="entry name" value="PIRIN"/>
    <property type="match status" value="1"/>
</dbReference>
<dbReference type="OrthoDB" id="321327at2"/>
<feature type="binding site" evidence="2">
    <location>
        <position position="110"/>
    </location>
    <ligand>
        <name>Fe cation</name>
        <dbReference type="ChEBI" id="CHEBI:24875"/>
    </ligand>
</feature>
<dbReference type="InterPro" id="IPR008778">
    <property type="entry name" value="Pirin_C_dom"/>
</dbReference>
<dbReference type="Pfam" id="PF05726">
    <property type="entry name" value="Pirin_C"/>
    <property type="match status" value="1"/>
</dbReference>
<sequence length="299" mass="33273">MSIPKPVPSPHVPHVYAGHEKELGGGFIVRRLLPGHPQRYVGPFVFFDHFGPTDIDAGQNIDVRPHPHIGLATVTYLFEGEMMHRDSLGSVQRIRPGDINWMTAGRGIVHSERSTDENRGKAWRSHGLQLWVALPREAEECPPAFHHHAADSLPCWQEGAVRLRLMAGSSGSRQSPVEVSSPMIYMDLRWEEDGHWTVPAEHAERALYVIAGQVSIDGNPVTPRHLALLAPGGEVRVEASMGTQAVLVGGAPLDGPRYIWWNFVSSSKERLEQAKADWAEERFDSIPGDDKERIPLPQR</sequence>
<feature type="domain" description="Pirin N-terminal" evidence="4">
    <location>
        <begin position="29"/>
        <end position="132"/>
    </location>
</feature>
<evidence type="ECO:0000256" key="1">
    <source>
        <dbReference type="ARBA" id="ARBA00008416"/>
    </source>
</evidence>
<feature type="binding site" evidence="2">
    <location>
        <position position="68"/>
    </location>
    <ligand>
        <name>Fe cation</name>
        <dbReference type="ChEBI" id="CHEBI:24875"/>
    </ligand>
</feature>
<reference evidence="6 7" key="1">
    <citation type="submission" date="2019-03" db="EMBL/GenBank/DDBJ databases">
        <title>Genomic Encyclopedia of Type Strains, Phase IV (KMG-IV): sequencing the most valuable type-strain genomes for metagenomic binning, comparative biology and taxonomic classification.</title>
        <authorList>
            <person name="Goeker M."/>
        </authorList>
    </citation>
    <scope>NUCLEOTIDE SEQUENCE [LARGE SCALE GENOMIC DNA]</scope>
    <source>
        <strain evidence="6 7">DSM 12121</strain>
    </source>
</reference>
<comment type="cofactor">
    <cofactor evidence="2">
        <name>Fe cation</name>
        <dbReference type="ChEBI" id="CHEBI:24875"/>
    </cofactor>
    <text evidence="2">Binds 1 Fe cation per subunit.</text>
</comment>
<dbReference type="GO" id="GO:0046872">
    <property type="term" value="F:metal ion binding"/>
    <property type="evidence" value="ECO:0007669"/>
    <property type="project" value="UniProtKB-KW"/>
</dbReference>
<organism evidence="6 7">
    <name type="scientific">Azoarcus indigens</name>
    <dbReference type="NCBI Taxonomy" id="29545"/>
    <lineage>
        <taxon>Bacteria</taxon>
        <taxon>Pseudomonadati</taxon>
        <taxon>Pseudomonadota</taxon>
        <taxon>Betaproteobacteria</taxon>
        <taxon>Rhodocyclales</taxon>
        <taxon>Zoogloeaceae</taxon>
        <taxon>Azoarcus</taxon>
    </lineage>
</organism>
<dbReference type="InterPro" id="IPR003829">
    <property type="entry name" value="Pirin_N_dom"/>
</dbReference>
<dbReference type="Pfam" id="PF02678">
    <property type="entry name" value="Pirin"/>
    <property type="match status" value="1"/>
</dbReference>
<feature type="domain" description="Pirin C-terminal" evidence="5">
    <location>
        <begin position="185"/>
        <end position="284"/>
    </location>
</feature>
<dbReference type="PANTHER" id="PTHR13903">
    <property type="entry name" value="PIRIN-RELATED"/>
    <property type="match status" value="1"/>
</dbReference>
<proteinExistence type="inferred from homology"/>
<keyword evidence="2" id="KW-0479">Metal-binding</keyword>
<dbReference type="SUPFAM" id="SSF51182">
    <property type="entry name" value="RmlC-like cupins"/>
    <property type="match status" value="1"/>
</dbReference>
<comment type="similarity">
    <text evidence="1 3">Belongs to the pirin family.</text>
</comment>
<dbReference type="InterPro" id="IPR014710">
    <property type="entry name" value="RmlC-like_jellyroll"/>
</dbReference>
<dbReference type="CDD" id="cd02247">
    <property type="entry name" value="cupin_pirin_C"/>
    <property type="match status" value="1"/>
</dbReference>
<evidence type="ECO:0000313" key="6">
    <source>
        <dbReference type="EMBL" id="TDN56153.1"/>
    </source>
</evidence>
<dbReference type="CDD" id="cd02909">
    <property type="entry name" value="cupin_pirin_N"/>
    <property type="match status" value="1"/>
</dbReference>
<feature type="binding site" evidence="2">
    <location>
        <position position="112"/>
    </location>
    <ligand>
        <name>Fe cation</name>
        <dbReference type="ChEBI" id="CHEBI:24875"/>
    </ligand>
</feature>
<evidence type="ECO:0008006" key="8">
    <source>
        <dbReference type="Google" id="ProtNLM"/>
    </source>
</evidence>
<dbReference type="EMBL" id="SNVV01000002">
    <property type="protein sequence ID" value="TDN56153.1"/>
    <property type="molecule type" value="Genomic_DNA"/>
</dbReference>
<name>A0A4R6ED92_9RHOO</name>
<accession>A0A4R6ED92</accession>
<protein>
    <recommendedName>
        <fullName evidence="8">Pirin family protein</fullName>
    </recommendedName>
</protein>
<keyword evidence="2" id="KW-0408">Iron</keyword>
<keyword evidence="7" id="KW-1185">Reference proteome</keyword>
<comment type="caution">
    <text evidence="6">The sequence shown here is derived from an EMBL/GenBank/DDBJ whole genome shotgun (WGS) entry which is preliminary data.</text>
</comment>